<dbReference type="EMBL" id="UYWY01004936">
    <property type="protein sequence ID" value="VDM29379.1"/>
    <property type="molecule type" value="Genomic_DNA"/>
</dbReference>
<evidence type="ECO:0000313" key="2">
    <source>
        <dbReference type="EMBL" id="VDM29379.1"/>
    </source>
</evidence>
<name>A0A183U592_TOXCA</name>
<dbReference type="Proteomes" id="UP000050794">
    <property type="component" value="Unassembled WGS sequence"/>
</dbReference>
<evidence type="ECO:0000256" key="1">
    <source>
        <dbReference type="SAM" id="MobiDB-lite"/>
    </source>
</evidence>
<evidence type="ECO:0000313" key="3">
    <source>
        <dbReference type="Proteomes" id="UP000050794"/>
    </source>
</evidence>
<reference evidence="2 3" key="2">
    <citation type="submission" date="2018-11" db="EMBL/GenBank/DDBJ databases">
        <authorList>
            <consortium name="Pathogen Informatics"/>
        </authorList>
    </citation>
    <scope>NUCLEOTIDE SEQUENCE [LARGE SCALE GENOMIC DNA]</scope>
</reference>
<feature type="region of interest" description="Disordered" evidence="1">
    <location>
        <begin position="58"/>
        <end position="78"/>
    </location>
</feature>
<keyword evidence="3" id="KW-1185">Reference proteome</keyword>
<feature type="compositionally biased region" description="Polar residues" evidence="1">
    <location>
        <begin position="28"/>
        <end position="46"/>
    </location>
</feature>
<sequence>MRKSLATDDCLGHTVPEHWAEIRDSQRPQRPSVSSILIRQSDSPSPCQFQVDCLVPAEAPSPRGRGTQLQRSTRQFEC</sequence>
<dbReference type="WBParaSite" id="TCNE_0000366201-mRNA-1">
    <property type="protein sequence ID" value="TCNE_0000366201-mRNA-1"/>
    <property type="gene ID" value="TCNE_0000366201"/>
</dbReference>
<organism evidence="3 4">
    <name type="scientific">Toxocara canis</name>
    <name type="common">Canine roundworm</name>
    <dbReference type="NCBI Taxonomy" id="6265"/>
    <lineage>
        <taxon>Eukaryota</taxon>
        <taxon>Metazoa</taxon>
        <taxon>Ecdysozoa</taxon>
        <taxon>Nematoda</taxon>
        <taxon>Chromadorea</taxon>
        <taxon>Rhabditida</taxon>
        <taxon>Spirurina</taxon>
        <taxon>Ascaridomorpha</taxon>
        <taxon>Ascaridoidea</taxon>
        <taxon>Toxocaridae</taxon>
        <taxon>Toxocara</taxon>
    </lineage>
</organism>
<feature type="compositionally biased region" description="Polar residues" evidence="1">
    <location>
        <begin position="67"/>
        <end position="78"/>
    </location>
</feature>
<protein>
    <submittedName>
        <fullName evidence="2 4">Uncharacterized protein</fullName>
    </submittedName>
</protein>
<accession>A0A183U592</accession>
<dbReference type="AlphaFoldDB" id="A0A183U592"/>
<gene>
    <name evidence="2" type="ORF">TCNE_LOCUS3662</name>
</gene>
<evidence type="ECO:0000313" key="4">
    <source>
        <dbReference type="WBParaSite" id="TCNE_0000366201-mRNA-1"/>
    </source>
</evidence>
<proteinExistence type="predicted"/>
<feature type="region of interest" description="Disordered" evidence="1">
    <location>
        <begin position="19"/>
        <end position="46"/>
    </location>
</feature>
<reference evidence="4" key="1">
    <citation type="submission" date="2016-06" db="UniProtKB">
        <authorList>
            <consortium name="WormBaseParasite"/>
        </authorList>
    </citation>
    <scope>IDENTIFICATION</scope>
</reference>